<dbReference type="FunFam" id="1.20.1250.20:FF:000073">
    <property type="entry name" value="MFS myo-inositol transporter, putative"/>
    <property type="match status" value="1"/>
</dbReference>
<feature type="transmembrane region" description="Helical" evidence="8">
    <location>
        <begin position="167"/>
        <end position="189"/>
    </location>
</feature>
<protein>
    <submittedName>
        <fullName evidence="10">Myo-inositol transporter</fullName>
    </submittedName>
</protein>
<evidence type="ECO:0000256" key="1">
    <source>
        <dbReference type="ARBA" id="ARBA00004141"/>
    </source>
</evidence>
<name>A0A5M9MTT5_9EURO</name>
<feature type="transmembrane region" description="Helical" evidence="8">
    <location>
        <begin position="713"/>
        <end position="735"/>
    </location>
</feature>
<feature type="transmembrane region" description="Helical" evidence="8">
    <location>
        <begin position="109"/>
        <end position="130"/>
    </location>
</feature>
<feature type="transmembrane region" description="Helical" evidence="8">
    <location>
        <begin position="859"/>
        <end position="878"/>
    </location>
</feature>
<dbReference type="VEuPathDB" id="FungiDB:EYZ11_010472"/>
<dbReference type="GO" id="GO:0005366">
    <property type="term" value="F:myo-inositol:proton symporter activity"/>
    <property type="evidence" value="ECO:0007669"/>
    <property type="project" value="TreeGrafter"/>
</dbReference>
<organism evidence="10 11">
    <name type="scientific">Aspergillus tanneri</name>
    <dbReference type="NCBI Taxonomy" id="1220188"/>
    <lineage>
        <taxon>Eukaryota</taxon>
        <taxon>Fungi</taxon>
        <taxon>Dikarya</taxon>
        <taxon>Ascomycota</taxon>
        <taxon>Pezizomycotina</taxon>
        <taxon>Eurotiomycetes</taxon>
        <taxon>Eurotiomycetidae</taxon>
        <taxon>Eurotiales</taxon>
        <taxon>Aspergillaceae</taxon>
        <taxon>Aspergillus</taxon>
        <taxon>Aspergillus subgen. Circumdati</taxon>
    </lineage>
</organism>
<evidence type="ECO:0000313" key="11">
    <source>
        <dbReference type="Proteomes" id="UP000324241"/>
    </source>
</evidence>
<feature type="transmembrane region" description="Helical" evidence="8">
    <location>
        <begin position="136"/>
        <end position="155"/>
    </location>
</feature>
<evidence type="ECO:0000256" key="5">
    <source>
        <dbReference type="ARBA" id="ARBA00022989"/>
    </source>
</evidence>
<reference evidence="10 11" key="1">
    <citation type="submission" date="2019-08" db="EMBL/GenBank/DDBJ databases">
        <title>The genome sequence of a newly discovered highly antifungal drug resistant Aspergillus species, Aspergillus tanneri NIH 1004.</title>
        <authorList>
            <person name="Mounaud S."/>
            <person name="Singh I."/>
            <person name="Joardar V."/>
            <person name="Pakala S."/>
            <person name="Pakala S."/>
            <person name="Venepally P."/>
            <person name="Chung J.K."/>
            <person name="Losada L."/>
            <person name="Nierman W.C."/>
        </authorList>
    </citation>
    <scope>NUCLEOTIDE SEQUENCE [LARGE SCALE GENOMIC DNA]</scope>
    <source>
        <strain evidence="10 11">NIH1004</strain>
    </source>
</reference>
<feature type="domain" description="Major facilitator superfamily (MFS) profile" evidence="9">
    <location>
        <begin position="39"/>
        <end position="487"/>
    </location>
</feature>
<dbReference type="InterPro" id="IPR011701">
    <property type="entry name" value="MFS"/>
</dbReference>
<dbReference type="PROSITE" id="PS50850">
    <property type="entry name" value="MFS"/>
    <property type="match status" value="2"/>
</dbReference>
<feature type="transmembrane region" description="Helical" evidence="8">
    <location>
        <begin position="394"/>
        <end position="417"/>
    </location>
</feature>
<comment type="catalytic activity">
    <reaction evidence="7">
        <text>myo-inositol(out) + H(+)(out) = myo-inositol(in) + H(+)(in)</text>
        <dbReference type="Rhea" id="RHEA:60364"/>
        <dbReference type="ChEBI" id="CHEBI:15378"/>
        <dbReference type="ChEBI" id="CHEBI:17268"/>
    </reaction>
</comment>
<feature type="transmembrane region" description="Helical" evidence="8">
    <location>
        <begin position="747"/>
        <end position="768"/>
    </location>
</feature>
<feature type="transmembrane region" description="Helical" evidence="8">
    <location>
        <begin position="890"/>
        <end position="907"/>
    </location>
</feature>
<evidence type="ECO:0000313" key="10">
    <source>
        <dbReference type="EMBL" id="KAA8648009.1"/>
    </source>
</evidence>
<keyword evidence="4 8" id="KW-0812">Transmembrane</keyword>
<dbReference type="Gene3D" id="1.20.1250.20">
    <property type="entry name" value="MFS general substrate transporter like domains"/>
    <property type="match status" value="3"/>
</dbReference>
<feature type="transmembrane region" description="Helical" evidence="8">
    <location>
        <begin position="979"/>
        <end position="1001"/>
    </location>
</feature>
<feature type="transmembrane region" description="Helical" evidence="8">
    <location>
        <begin position="823"/>
        <end position="847"/>
    </location>
</feature>
<dbReference type="PROSITE" id="PS00217">
    <property type="entry name" value="SUGAR_TRANSPORT_2"/>
    <property type="match status" value="1"/>
</dbReference>
<comment type="caution">
    <text evidence="10">The sequence shown here is derived from an EMBL/GenBank/DDBJ whole genome shotgun (WGS) entry which is preliminary data.</text>
</comment>
<dbReference type="GO" id="GO:1904679">
    <property type="term" value="P:myo-inositol import across plasma membrane"/>
    <property type="evidence" value="ECO:0007669"/>
    <property type="project" value="TreeGrafter"/>
</dbReference>
<feature type="transmembrane region" description="Helical" evidence="8">
    <location>
        <begin position="913"/>
        <end position="937"/>
    </location>
</feature>
<dbReference type="CDD" id="cd17352">
    <property type="entry name" value="MFS_MCT_SLC16"/>
    <property type="match status" value="1"/>
</dbReference>
<dbReference type="PANTHER" id="PTHR48020">
    <property type="entry name" value="PROTON MYO-INOSITOL COTRANSPORTER"/>
    <property type="match status" value="1"/>
</dbReference>
<comment type="similarity">
    <text evidence="2">Belongs to the major facilitator superfamily. Sugar transporter (TC 2.A.1.1) family.</text>
</comment>
<dbReference type="GO" id="GO:0016020">
    <property type="term" value="C:membrane"/>
    <property type="evidence" value="ECO:0007669"/>
    <property type="project" value="UniProtKB-SubCell"/>
</dbReference>
<dbReference type="OrthoDB" id="410267at2759"/>
<evidence type="ECO:0000256" key="6">
    <source>
        <dbReference type="ARBA" id="ARBA00023136"/>
    </source>
</evidence>
<evidence type="ECO:0000259" key="9">
    <source>
        <dbReference type="PROSITE" id="PS50850"/>
    </source>
</evidence>
<gene>
    <name evidence="10" type="primary">ITR2_2</name>
    <name evidence="10" type="ORF">ATNIH1004_003892</name>
</gene>
<feature type="transmembrane region" description="Helical" evidence="8">
    <location>
        <begin position="34"/>
        <end position="64"/>
    </location>
</feature>
<feature type="domain" description="Major facilitator superfamily (MFS) profile" evidence="9">
    <location>
        <begin position="822"/>
        <end position="1012"/>
    </location>
</feature>
<dbReference type="Pfam" id="PF07690">
    <property type="entry name" value="MFS_1"/>
    <property type="match status" value="1"/>
</dbReference>
<dbReference type="InterPro" id="IPR020846">
    <property type="entry name" value="MFS_dom"/>
</dbReference>
<dbReference type="InterPro" id="IPR005829">
    <property type="entry name" value="Sugar_transporter_CS"/>
</dbReference>
<dbReference type="AlphaFoldDB" id="A0A5M9MTT5"/>
<sequence length="1012" mass="109361">MAKPDTTAEHIEQVSDLTPKQLPNDDINALPLSWFVWVVAAAASIAGLLFGYDTGIISAVLVYINKDLNNRILTHSEKEMITSLCSGGAFFGAIVAGSTADKFGRKTSIYLGCMLFTVGAVLQGAAYTIAQMTVGRFIVGLGVGSAAMVVPLYVAELAPAKARGRLIGLNNICITLGQVIAYALGAAFASVPNGWRYMVGLGGVPSIMLACMLPWCPESPRHLVYNGRHQEARSVLRRIYRQASERQLDGLSASIASACDEARRNNENESRCSKIKQLHRDPANLRALFSACGLMVISQMSGFNTLMYYSSTLFAMVGFTNPTAVGLVVAGPNLFMTFVNMILVDRLGRRRLLLSTVWGMPVGLIVVAVAFRFIPVDTGTLQVPLTSSPSTPAIVVLVFVLWFVLFYGVSVGNTAWMSTDFFPLEVRAMGTMWLTCSNWGSNVIVSSTFLSMMQIEILDFVWERVPESGLTALSRLVSAAGVWPQLREDPQELTYQTIADAAKHQSGSQKGNPSFDWPSRKPAGRLTHSIFYTKLPPVYLPSVLLNTMASQQLPLQAHPQPPGYVPQGDQLLRDEENAPASAFSIVEPPPRLSSIASHATAANGHLHGTGEDGFPDGGRQAWSVIVGSFFLLMASYGMMNSVGVRQNYLAAHQLSHYSTSDVGWIPGLFVFVGLSLGVQVGPLFDRYGLTWVVFAGMCCYIAGLLLLAECTKYWHFILTFGALAGSGAALLATPAMGTVAHWFQRRVGLAMGVAMAGAACGGVMFPLVLRAALARFGYRWSVRLLALLVTVMCALGTGLLRSRLPRGQAKSAINWRCFQDARFNWLTLGIFSLELNVFASLGLYPTYVVMQGFSSNTSAILLSLLNIASFLGRLSAGAVADKYGRLNTQILLIAVGFITIFIVWLPFGSSLVGLYTFSILFGFVSGSFLSLAPVCVGQISKASEIGGRFGTCYSIVSLATLICIPIGGEMLETVGKQAMVAYLGSVLILAFGLFVMARWACLNYRWSWRAKL</sequence>
<evidence type="ECO:0000256" key="8">
    <source>
        <dbReference type="SAM" id="Phobius"/>
    </source>
</evidence>
<feature type="transmembrane region" description="Helical" evidence="8">
    <location>
        <begin position="621"/>
        <end position="642"/>
    </location>
</feature>
<feature type="transmembrane region" description="Helical" evidence="8">
    <location>
        <begin position="283"/>
        <end position="303"/>
    </location>
</feature>
<dbReference type="InterPro" id="IPR050814">
    <property type="entry name" value="Myo-inositol_Transporter"/>
</dbReference>
<dbReference type="GeneID" id="54326594"/>
<evidence type="ECO:0000256" key="2">
    <source>
        <dbReference type="ARBA" id="ARBA00010992"/>
    </source>
</evidence>
<proteinExistence type="inferred from homology"/>
<keyword evidence="6 8" id="KW-0472">Membrane</keyword>
<feature type="transmembrane region" description="Helical" evidence="8">
    <location>
        <begin position="195"/>
        <end position="216"/>
    </location>
</feature>
<dbReference type="RefSeq" id="XP_033427370.1">
    <property type="nucleotide sequence ID" value="XM_033568564.1"/>
</dbReference>
<dbReference type="VEuPathDB" id="FungiDB:EYZ11_002354"/>
<dbReference type="PRINTS" id="PR00171">
    <property type="entry name" value="SUGRTRNSPORT"/>
</dbReference>
<feature type="transmembrane region" description="Helical" evidence="8">
    <location>
        <begin position="949"/>
        <end position="967"/>
    </location>
</feature>
<feature type="transmembrane region" description="Helical" evidence="8">
    <location>
        <begin position="352"/>
        <end position="374"/>
    </location>
</feature>
<dbReference type="PANTHER" id="PTHR48020:SF22">
    <property type="entry name" value="MAJOR FACILITATOR SUPERFAMILY (MFS) PROFILE DOMAIN-CONTAINING PROTEIN-RELATED"/>
    <property type="match status" value="1"/>
</dbReference>
<feature type="transmembrane region" description="Helical" evidence="8">
    <location>
        <begin position="688"/>
        <end position="707"/>
    </location>
</feature>
<dbReference type="EMBL" id="QUQM01000003">
    <property type="protein sequence ID" value="KAA8648009.1"/>
    <property type="molecule type" value="Genomic_DNA"/>
</dbReference>
<dbReference type="Pfam" id="PF00083">
    <property type="entry name" value="Sugar_tr"/>
    <property type="match status" value="1"/>
</dbReference>
<feature type="transmembrane region" description="Helical" evidence="8">
    <location>
        <begin position="323"/>
        <end position="343"/>
    </location>
</feature>
<evidence type="ECO:0000256" key="4">
    <source>
        <dbReference type="ARBA" id="ARBA00022692"/>
    </source>
</evidence>
<dbReference type="NCBIfam" id="TIGR00879">
    <property type="entry name" value="SP"/>
    <property type="match status" value="1"/>
</dbReference>
<evidence type="ECO:0000256" key="3">
    <source>
        <dbReference type="ARBA" id="ARBA00022448"/>
    </source>
</evidence>
<keyword evidence="5 8" id="KW-1133">Transmembrane helix</keyword>
<evidence type="ECO:0000256" key="7">
    <source>
        <dbReference type="ARBA" id="ARBA00049119"/>
    </source>
</evidence>
<dbReference type="InterPro" id="IPR005828">
    <property type="entry name" value="MFS_sugar_transport-like"/>
</dbReference>
<dbReference type="Proteomes" id="UP000324241">
    <property type="component" value="Unassembled WGS sequence"/>
</dbReference>
<accession>A0A5M9MTT5</accession>
<keyword evidence="3" id="KW-0813">Transport</keyword>
<dbReference type="InterPro" id="IPR036259">
    <property type="entry name" value="MFS_trans_sf"/>
</dbReference>
<feature type="transmembrane region" description="Helical" evidence="8">
    <location>
        <begin position="780"/>
        <end position="802"/>
    </location>
</feature>
<comment type="subcellular location">
    <subcellularLocation>
        <location evidence="1">Membrane</location>
        <topology evidence="1">Multi-pass membrane protein</topology>
    </subcellularLocation>
</comment>
<feature type="transmembrane region" description="Helical" evidence="8">
    <location>
        <begin position="662"/>
        <end position="681"/>
    </location>
</feature>
<dbReference type="SUPFAM" id="SSF103473">
    <property type="entry name" value="MFS general substrate transporter"/>
    <property type="match status" value="2"/>
</dbReference>
<dbReference type="InterPro" id="IPR003663">
    <property type="entry name" value="Sugar/inositol_transpt"/>
</dbReference>